<sequence>MALPQRSHTELNPVQVSLLRLFNIPMSEEDTLQLKQVLVDHYSALLEQEINHVVIEKGYIQDDFDKMLNDPDQ</sequence>
<gene>
    <name evidence="1" type="ORF">HQ865_02515</name>
</gene>
<evidence type="ECO:0000313" key="2">
    <source>
        <dbReference type="Proteomes" id="UP000505355"/>
    </source>
</evidence>
<dbReference type="AlphaFoldDB" id="A0A7D4UE70"/>
<organism evidence="1 2">
    <name type="scientific">Mucilaginibacter mali</name>
    <dbReference type="NCBI Taxonomy" id="2740462"/>
    <lineage>
        <taxon>Bacteria</taxon>
        <taxon>Pseudomonadati</taxon>
        <taxon>Bacteroidota</taxon>
        <taxon>Sphingobacteriia</taxon>
        <taxon>Sphingobacteriales</taxon>
        <taxon>Sphingobacteriaceae</taxon>
        <taxon>Mucilaginibacter</taxon>
    </lineage>
</organism>
<dbReference type="KEGG" id="mmab:HQ865_02515"/>
<dbReference type="RefSeq" id="WP_173413376.1">
    <property type="nucleotide sequence ID" value="NZ_CP054139.1"/>
</dbReference>
<protein>
    <submittedName>
        <fullName evidence="1">Uncharacterized protein</fullName>
    </submittedName>
</protein>
<dbReference type="EMBL" id="CP054139">
    <property type="protein sequence ID" value="QKJ28676.1"/>
    <property type="molecule type" value="Genomic_DNA"/>
</dbReference>
<reference evidence="1 2" key="1">
    <citation type="submission" date="2020-05" db="EMBL/GenBank/DDBJ databases">
        <title>Mucilaginibacter mali sp. nov.</title>
        <authorList>
            <person name="Kim H.S."/>
            <person name="Lee K.C."/>
            <person name="Suh M.K."/>
            <person name="Kim J.-S."/>
            <person name="Han K.-I."/>
            <person name="Eom M.K."/>
            <person name="Shin Y.K."/>
            <person name="Lee J.-S."/>
        </authorList>
    </citation>
    <scope>NUCLEOTIDE SEQUENCE [LARGE SCALE GENOMIC DNA]</scope>
    <source>
        <strain evidence="1 2">G2-14</strain>
    </source>
</reference>
<keyword evidence="2" id="KW-1185">Reference proteome</keyword>
<proteinExistence type="predicted"/>
<name>A0A7D4UE70_9SPHI</name>
<evidence type="ECO:0000313" key="1">
    <source>
        <dbReference type="EMBL" id="QKJ28676.1"/>
    </source>
</evidence>
<accession>A0A7D4UE70</accession>
<dbReference type="Proteomes" id="UP000505355">
    <property type="component" value="Chromosome"/>
</dbReference>